<evidence type="ECO:0000259" key="7">
    <source>
        <dbReference type="Pfam" id="PF21365"/>
    </source>
</evidence>
<evidence type="ECO:0000313" key="8">
    <source>
        <dbReference type="EMBL" id="SDD36339.1"/>
    </source>
</evidence>
<evidence type="ECO:0000259" key="5">
    <source>
        <dbReference type="Pfam" id="PF13802"/>
    </source>
</evidence>
<dbReference type="GO" id="GO:0005975">
    <property type="term" value="P:carbohydrate metabolic process"/>
    <property type="evidence" value="ECO:0007669"/>
    <property type="project" value="InterPro"/>
</dbReference>
<dbReference type="EMBL" id="FNAI01000001">
    <property type="protein sequence ID" value="SDD36339.1"/>
    <property type="molecule type" value="Genomic_DNA"/>
</dbReference>
<proteinExistence type="inferred from homology"/>
<dbReference type="GO" id="GO:0030246">
    <property type="term" value="F:carbohydrate binding"/>
    <property type="evidence" value="ECO:0007669"/>
    <property type="project" value="InterPro"/>
</dbReference>
<dbReference type="GO" id="GO:0004553">
    <property type="term" value="F:hydrolase activity, hydrolyzing O-glycosyl compounds"/>
    <property type="evidence" value="ECO:0007669"/>
    <property type="project" value="InterPro"/>
</dbReference>
<dbReference type="SUPFAM" id="SSF51445">
    <property type="entry name" value="(Trans)glycosidases"/>
    <property type="match status" value="1"/>
</dbReference>
<dbReference type="Pfam" id="PF21365">
    <property type="entry name" value="Glyco_hydro_31_3rd"/>
    <property type="match status" value="1"/>
</dbReference>
<dbReference type="InterPro" id="IPR051816">
    <property type="entry name" value="Glycosyl_Hydrolase_31"/>
</dbReference>
<feature type="domain" description="DUF5110" evidence="6">
    <location>
        <begin position="708"/>
        <end position="775"/>
    </location>
</feature>
<dbReference type="Pfam" id="PF17137">
    <property type="entry name" value="DUF5110"/>
    <property type="match status" value="1"/>
</dbReference>
<feature type="domain" description="Glycoside hydrolase family 31 TIM barrel" evidence="4">
    <location>
        <begin position="260"/>
        <end position="587"/>
    </location>
</feature>
<dbReference type="InterPro" id="IPR025887">
    <property type="entry name" value="Glyco_hydro_31_N_dom"/>
</dbReference>
<gene>
    <name evidence="8" type="ORF">SAMN05216464_101532</name>
</gene>
<dbReference type="Gene3D" id="2.60.40.1760">
    <property type="entry name" value="glycosyl hydrolase (family 31)"/>
    <property type="match status" value="1"/>
</dbReference>
<keyword evidence="2 8" id="KW-0378">Hydrolase</keyword>
<comment type="similarity">
    <text evidence="1 2">Belongs to the glycosyl hydrolase 31 family.</text>
</comment>
<dbReference type="InterPro" id="IPR011013">
    <property type="entry name" value="Gal_mutarotase_sf_dom"/>
</dbReference>
<dbReference type="Proteomes" id="UP000199072">
    <property type="component" value="Unassembled WGS sequence"/>
</dbReference>
<dbReference type="InterPro" id="IPR033403">
    <property type="entry name" value="DUF5110"/>
</dbReference>
<dbReference type="Gene3D" id="2.60.40.1180">
    <property type="entry name" value="Golgi alpha-mannosidase II"/>
    <property type="match status" value="2"/>
</dbReference>
<feature type="chain" id="PRO_5011626126" evidence="3">
    <location>
        <begin position="32"/>
        <end position="803"/>
    </location>
</feature>
<evidence type="ECO:0000256" key="2">
    <source>
        <dbReference type="RuleBase" id="RU361185"/>
    </source>
</evidence>
<evidence type="ECO:0000259" key="6">
    <source>
        <dbReference type="Pfam" id="PF17137"/>
    </source>
</evidence>
<dbReference type="OrthoDB" id="176168at2"/>
<dbReference type="PANTHER" id="PTHR43863">
    <property type="entry name" value="HYDROLASE, PUTATIVE (AFU_ORTHOLOGUE AFUA_1G03140)-RELATED"/>
    <property type="match status" value="1"/>
</dbReference>
<dbReference type="RefSeq" id="WP_091143795.1">
    <property type="nucleotide sequence ID" value="NZ_FNAI01000001.1"/>
</dbReference>
<accession>A0A1G6U4U6</accession>
<keyword evidence="3" id="KW-0732">Signal</keyword>
<dbReference type="STRING" id="1391627.SAMN05216464_101532"/>
<evidence type="ECO:0000256" key="3">
    <source>
        <dbReference type="SAM" id="SignalP"/>
    </source>
</evidence>
<dbReference type="PANTHER" id="PTHR43863:SF2">
    <property type="entry name" value="MALTASE-GLUCOAMYLASE"/>
    <property type="match status" value="1"/>
</dbReference>
<dbReference type="InterPro" id="IPR048395">
    <property type="entry name" value="Glyco_hydro_31_C"/>
</dbReference>
<dbReference type="SUPFAM" id="SSF51011">
    <property type="entry name" value="Glycosyl hydrolase domain"/>
    <property type="match status" value="1"/>
</dbReference>
<feature type="signal peptide" evidence="3">
    <location>
        <begin position="1"/>
        <end position="31"/>
    </location>
</feature>
<keyword evidence="9" id="KW-1185">Reference proteome</keyword>
<sequence>MLYNNLYLKSAKIFTLLVLLACCIHSQKALARVRSFTKEKDGVLFSLDRGILKVKVCSADIIEVKYTIFDAFSKNESLVVNNKWSQPSEFTVSDEGNSITITTARLNILVDKATNAISYLTKDGTVILSEDKTTNKAMQPATIAGINTYNCTTQFNSPADEGLFGLGCHPLDSLSINYKGRNQDMAIKYLTGAIPVLLSTKGYGLMWDNYAASNFYGAEDNNTKFKYVSESGRQVDYYFFYGPNFDHIIDLYRTATGKAPMFAKWAFGLFQSQDRYLSQDEIITVKNNYRNNNIPVDVIVQDWYYWDPFPIGSHIMNPARYPNPKAMVDELHKANIHGMISIWPVLGKGTPNFNALQKMGGLTDITWDNVVTHTFDTYYDAHNPAARALYWQQARDSIVKRYGWDAWWVDQCEPDNGLLLDARRQSNFFIGKGIDYFNTYSLQHSKGIYEGWRRDIPGKRAFFLIRQSFAGEQRNAATLWSSDISCTFDAFKRQVPQGINACASGIPYWTSDIGGYHLNWAAPTWSKPENRELFTRWFQFGAFSPIFRIHGKGERALFSNNWDDKTKAILLKYDQLRYRLLPYIYSLAGRVTLNNYTIMRSLAFDFRNDEKVYNIPDQYMFGPALMVNPVTEQLYTGANASAGKTTRDVYLPKSTKWYDFWTGQRYNGGQSIAANAPIETMPLYVKAGAIIPMGPVMQYATEKPDNTIELRIYPGANGGFVYYDDENDNYNYENGKYATFTLNWNDAHRQLSITTTKGSFPGMLTQRTFNIVIVNGSHGSGPLPVDKFDKTIVYTGKALKVNL</sequence>
<keyword evidence="2" id="KW-0326">Glycosidase</keyword>
<dbReference type="SUPFAM" id="SSF74650">
    <property type="entry name" value="Galactose mutarotase-like"/>
    <property type="match status" value="1"/>
</dbReference>
<organism evidence="8 9">
    <name type="scientific">Mucilaginibacter pineti</name>
    <dbReference type="NCBI Taxonomy" id="1391627"/>
    <lineage>
        <taxon>Bacteria</taxon>
        <taxon>Pseudomonadati</taxon>
        <taxon>Bacteroidota</taxon>
        <taxon>Sphingobacteriia</taxon>
        <taxon>Sphingobacteriales</taxon>
        <taxon>Sphingobacteriaceae</taxon>
        <taxon>Mucilaginibacter</taxon>
    </lineage>
</organism>
<feature type="domain" description="Glycoside hydrolase family 31 N-terminal" evidence="5">
    <location>
        <begin position="52"/>
        <end position="215"/>
    </location>
</feature>
<name>A0A1G6U4U6_9SPHI</name>
<dbReference type="CDD" id="cd06591">
    <property type="entry name" value="GH31_xylosidase_XylS"/>
    <property type="match status" value="1"/>
</dbReference>
<dbReference type="AlphaFoldDB" id="A0A1G6U4U6"/>
<protein>
    <submittedName>
        <fullName evidence="8">Alpha-D-xyloside xylohydrolase</fullName>
    </submittedName>
</protein>
<feature type="domain" description="Glycosyl hydrolase family 31 C-terminal" evidence="7">
    <location>
        <begin position="596"/>
        <end position="691"/>
    </location>
</feature>
<dbReference type="InterPro" id="IPR017853">
    <property type="entry name" value="GH"/>
</dbReference>
<dbReference type="CDD" id="cd14752">
    <property type="entry name" value="GH31_N"/>
    <property type="match status" value="1"/>
</dbReference>
<reference evidence="8 9" key="1">
    <citation type="submission" date="2016-10" db="EMBL/GenBank/DDBJ databases">
        <authorList>
            <person name="de Groot N.N."/>
        </authorList>
    </citation>
    <scope>NUCLEOTIDE SEQUENCE [LARGE SCALE GENOMIC DNA]</scope>
    <source>
        <strain evidence="8 9">47C3B</strain>
    </source>
</reference>
<evidence type="ECO:0000256" key="1">
    <source>
        <dbReference type="ARBA" id="ARBA00007806"/>
    </source>
</evidence>
<dbReference type="Pfam" id="PF13802">
    <property type="entry name" value="Gal_mutarotas_2"/>
    <property type="match status" value="1"/>
</dbReference>
<dbReference type="Pfam" id="PF01055">
    <property type="entry name" value="Glyco_hydro_31_2nd"/>
    <property type="match status" value="1"/>
</dbReference>
<dbReference type="InterPro" id="IPR013780">
    <property type="entry name" value="Glyco_hydro_b"/>
</dbReference>
<evidence type="ECO:0000313" key="9">
    <source>
        <dbReference type="Proteomes" id="UP000199072"/>
    </source>
</evidence>
<dbReference type="Gene3D" id="3.20.20.80">
    <property type="entry name" value="Glycosidases"/>
    <property type="match status" value="1"/>
</dbReference>
<dbReference type="InterPro" id="IPR000322">
    <property type="entry name" value="Glyco_hydro_31_TIM"/>
</dbReference>
<evidence type="ECO:0000259" key="4">
    <source>
        <dbReference type="Pfam" id="PF01055"/>
    </source>
</evidence>